<dbReference type="EMBL" id="JBBPBM010000056">
    <property type="protein sequence ID" value="KAK8517038.1"/>
    <property type="molecule type" value="Genomic_DNA"/>
</dbReference>
<protein>
    <submittedName>
        <fullName evidence="1">Uncharacterized protein</fullName>
    </submittedName>
</protein>
<proteinExistence type="predicted"/>
<sequence>MGKVVEPLQMGIELDTAKVVRDVGFMGLILVLNEKALIINISKDGRAEAENGKALKDLGLSGWEDGRSFFPELGSAGCLRNSKLKKIQLSP</sequence>
<name>A0ABR2CC16_9ROSI</name>
<comment type="caution">
    <text evidence="1">The sequence shown here is derived from an EMBL/GenBank/DDBJ whole genome shotgun (WGS) entry which is preliminary data.</text>
</comment>
<reference evidence="1 2" key="1">
    <citation type="journal article" date="2024" name="G3 (Bethesda)">
        <title>Genome assembly of Hibiscus sabdariffa L. provides insights into metabolisms of medicinal natural products.</title>
        <authorList>
            <person name="Kim T."/>
        </authorList>
    </citation>
    <scope>NUCLEOTIDE SEQUENCE [LARGE SCALE GENOMIC DNA]</scope>
    <source>
        <strain evidence="1">TK-2024</strain>
        <tissue evidence="1">Old leaves</tissue>
    </source>
</reference>
<evidence type="ECO:0000313" key="2">
    <source>
        <dbReference type="Proteomes" id="UP001472677"/>
    </source>
</evidence>
<gene>
    <name evidence="1" type="ORF">V6N12_032238</name>
</gene>
<evidence type="ECO:0000313" key="1">
    <source>
        <dbReference type="EMBL" id="KAK8517038.1"/>
    </source>
</evidence>
<dbReference type="Proteomes" id="UP001472677">
    <property type="component" value="Unassembled WGS sequence"/>
</dbReference>
<accession>A0ABR2CC16</accession>
<organism evidence="1 2">
    <name type="scientific">Hibiscus sabdariffa</name>
    <name type="common">roselle</name>
    <dbReference type="NCBI Taxonomy" id="183260"/>
    <lineage>
        <taxon>Eukaryota</taxon>
        <taxon>Viridiplantae</taxon>
        <taxon>Streptophyta</taxon>
        <taxon>Embryophyta</taxon>
        <taxon>Tracheophyta</taxon>
        <taxon>Spermatophyta</taxon>
        <taxon>Magnoliopsida</taxon>
        <taxon>eudicotyledons</taxon>
        <taxon>Gunneridae</taxon>
        <taxon>Pentapetalae</taxon>
        <taxon>rosids</taxon>
        <taxon>malvids</taxon>
        <taxon>Malvales</taxon>
        <taxon>Malvaceae</taxon>
        <taxon>Malvoideae</taxon>
        <taxon>Hibiscus</taxon>
    </lineage>
</organism>
<keyword evidence="2" id="KW-1185">Reference proteome</keyword>